<dbReference type="GO" id="GO:0003676">
    <property type="term" value="F:nucleic acid binding"/>
    <property type="evidence" value="ECO:0007669"/>
    <property type="project" value="InterPro"/>
</dbReference>
<sequence>DTMHISPSSNGCSYLVHGRCALTSWMEARALRKENAKAIGQWLPHWDVRQMLFKATGGDVKKWYWYLHHIMWADRITIRKGTGCSPYFMVTGAHPTLPLDVQEATWLVQYPKEIMTTEELIALRAQALAKHTEHVEAMRQRVTKEKERRAAQLEESNRAKIKTYDFKPGDLVLVKNSAIEMSADRKMKPRYLGPMVVITRSKGGAYILAEMDGSRIELPQNLKDMIDVSPETLIELQDDEDISELHDLDLGMGHSDSE</sequence>
<feature type="non-terminal residue" evidence="3">
    <location>
        <position position="258"/>
    </location>
</feature>
<evidence type="ECO:0000313" key="3">
    <source>
        <dbReference type="EMBL" id="EKM73511.1"/>
    </source>
</evidence>
<reference evidence="4" key="1">
    <citation type="journal article" date="2012" name="Proc. Natl. Acad. Sci. U.S.A.">
        <title>Genome sequence of the button mushroom Agaricus bisporus reveals mechanisms governing adaptation to a humic-rich ecological niche.</title>
        <authorList>
            <person name="Morin E."/>
            <person name="Kohler A."/>
            <person name="Baker A.R."/>
            <person name="Foulongne-Oriol M."/>
            <person name="Lombard V."/>
            <person name="Nagy L.G."/>
            <person name="Ohm R.A."/>
            <person name="Patyshakuliyeva A."/>
            <person name="Brun A."/>
            <person name="Aerts A.L."/>
            <person name="Bailey A.M."/>
            <person name="Billette C."/>
            <person name="Coutinho P.M."/>
            <person name="Deakin G."/>
            <person name="Doddapaneni H."/>
            <person name="Floudas D."/>
            <person name="Grimwood J."/>
            <person name="Hilden K."/>
            <person name="Kuees U."/>
            <person name="LaButti K.M."/>
            <person name="Lapidus A."/>
            <person name="Lindquist E.A."/>
            <person name="Lucas S.M."/>
            <person name="Murat C."/>
            <person name="Riley R.W."/>
            <person name="Salamov A.A."/>
            <person name="Schmutz J."/>
            <person name="Subramanian V."/>
            <person name="Woesten H.A.B."/>
            <person name="Xu J."/>
            <person name="Eastwood D.C."/>
            <person name="Foster G.D."/>
            <person name="Sonnenberg A.S."/>
            <person name="Cullen D."/>
            <person name="de Vries R.P."/>
            <person name="Lundell T."/>
            <person name="Hibbett D.S."/>
            <person name="Henrissat B."/>
            <person name="Burton K.S."/>
            <person name="Kerrigan R.W."/>
            <person name="Challen M.P."/>
            <person name="Grigoriev I.V."/>
            <person name="Martin F."/>
        </authorList>
    </citation>
    <scope>NUCLEOTIDE SEQUENCE [LARGE SCALE GENOMIC DNA]</scope>
    <source>
        <strain evidence="4">JB137-S8 / ATCC MYA-4627 / FGSC 10392</strain>
    </source>
</reference>
<dbReference type="HOGENOM" id="CLU_000384_22_2_1"/>
<dbReference type="InParanoid" id="K5WE26"/>
<dbReference type="InterPro" id="IPR036397">
    <property type="entry name" value="RNaseH_sf"/>
</dbReference>
<dbReference type="RefSeq" id="XP_007335850.1">
    <property type="nucleotide sequence ID" value="XM_007335788.1"/>
</dbReference>
<proteinExistence type="predicted"/>
<dbReference type="PANTHER" id="PTHR48475:SF1">
    <property type="entry name" value="RNASE H TYPE-1 DOMAIN-CONTAINING PROTEIN"/>
    <property type="match status" value="1"/>
</dbReference>
<dbReference type="OMA" id="YLVHGRC"/>
<feature type="coiled-coil region" evidence="1">
    <location>
        <begin position="128"/>
        <end position="155"/>
    </location>
</feature>
<keyword evidence="4" id="KW-1185">Reference proteome</keyword>
<dbReference type="AlphaFoldDB" id="K5WE26"/>
<evidence type="ECO:0000313" key="4">
    <source>
        <dbReference type="Proteomes" id="UP000008493"/>
    </source>
</evidence>
<dbReference type="GeneID" id="18829890"/>
<dbReference type="PANTHER" id="PTHR48475">
    <property type="entry name" value="RIBONUCLEASE H"/>
    <property type="match status" value="1"/>
</dbReference>
<dbReference type="KEGG" id="abp:AGABI1DRAFT49779"/>
<evidence type="ECO:0000259" key="2">
    <source>
        <dbReference type="Pfam" id="PF10377"/>
    </source>
</evidence>
<dbReference type="Gene3D" id="3.30.420.10">
    <property type="entry name" value="Ribonuclease H-like superfamily/Ribonuclease H"/>
    <property type="match status" value="1"/>
</dbReference>
<keyword evidence="1" id="KW-0175">Coiled coil</keyword>
<dbReference type="InterPro" id="IPR019460">
    <property type="entry name" value="Atg11_C"/>
</dbReference>
<dbReference type="Pfam" id="PF10377">
    <property type="entry name" value="ATG11"/>
    <property type="match status" value="1"/>
</dbReference>
<dbReference type="EMBL" id="JH972586">
    <property type="protein sequence ID" value="EKM73511.1"/>
    <property type="molecule type" value="Genomic_DNA"/>
</dbReference>
<dbReference type="eggNOG" id="ENOG502SRIE">
    <property type="taxonomic scope" value="Eukaryota"/>
</dbReference>
<dbReference type="OrthoDB" id="446925at2759"/>
<evidence type="ECO:0000256" key="1">
    <source>
        <dbReference type="SAM" id="Coils"/>
    </source>
</evidence>
<name>K5WE26_AGABU</name>
<gene>
    <name evidence="3" type="ORF">AGABI1DRAFT_49779</name>
</gene>
<organism evidence="3 4">
    <name type="scientific">Agaricus bisporus var. burnettii (strain JB137-S8 / ATCC MYA-4627 / FGSC 10392)</name>
    <name type="common">White button mushroom</name>
    <dbReference type="NCBI Taxonomy" id="597362"/>
    <lineage>
        <taxon>Eukaryota</taxon>
        <taxon>Fungi</taxon>
        <taxon>Dikarya</taxon>
        <taxon>Basidiomycota</taxon>
        <taxon>Agaricomycotina</taxon>
        <taxon>Agaricomycetes</taxon>
        <taxon>Agaricomycetidae</taxon>
        <taxon>Agaricales</taxon>
        <taxon>Agaricineae</taxon>
        <taxon>Agaricaceae</taxon>
        <taxon>Agaricus</taxon>
    </lineage>
</organism>
<accession>K5WE26</accession>
<dbReference type="Proteomes" id="UP000008493">
    <property type="component" value="Unassembled WGS sequence"/>
</dbReference>
<protein>
    <recommendedName>
        <fullName evidence="2">Autophagy-related protein 11 C-terminal domain-containing protein</fullName>
    </recommendedName>
</protein>
<feature type="domain" description="Autophagy-related protein 11 C-terminal" evidence="2">
    <location>
        <begin position="126"/>
        <end position="174"/>
    </location>
</feature>